<evidence type="ECO:0000313" key="2">
    <source>
        <dbReference type="EMBL" id="CDI59735.1"/>
    </source>
</evidence>
<dbReference type="HOGENOM" id="CLU_086326_1_0_9"/>
<dbReference type="AlphaFoldDB" id="U6F9P2"/>
<keyword evidence="1" id="KW-0812">Transmembrane</keyword>
<feature type="transmembrane region" description="Helical" evidence="1">
    <location>
        <begin position="193"/>
        <end position="217"/>
    </location>
</feature>
<dbReference type="Proteomes" id="UP000017247">
    <property type="component" value="Unassembled WGS sequence"/>
</dbReference>
<name>U6F9P2_LACHE</name>
<protein>
    <submittedName>
        <fullName evidence="2">Uncharacterized protein</fullName>
    </submittedName>
</protein>
<organism evidence="2">
    <name type="scientific">Lactobacillus helveticus CIRM-BIA 104</name>
    <dbReference type="NCBI Taxonomy" id="1226333"/>
    <lineage>
        <taxon>Bacteria</taxon>
        <taxon>Bacillati</taxon>
        <taxon>Bacillota</taxon>
        <taxon>Bacilli</taxon>
        <taxon>Lactobacillales</taxon>
        <taxon>Lactobacillaceae</taxon>
        <taxon>Lactobacillus</taxon>
    </lineage>
</organism>
<feature type="transmembrane region" description="Helical" evidence="1">
    <location>
        <begin position="237"/>
        <end position="258"/>
    </location>
</feature>
<accession>U6F9P2</accession>
<feature type="transmembrane region" description="Helical" evidence="1">
    <location>
        <begin position="61"/>
        <end position="78"/>
    </location>
</feature>
<feature type="transmembrane region" description="Helical" evidence="1">
    <location>
        <begin position="21"/>
        <end position="41"/>
    </location>
</feature>
<proteinExistence type="predicted"/>
<comment type="caution">
    <text evidence="2">The sequence shown here is derived from an EMBL/GenBank/DDBJ whole genome shotgun (WGS) entry which is preliminary data.</text>
</comment>
<evidence type="ECO:0000256" key="1">
    <source>
        <dbReference type="SAM" id="Phobius"/>
    </source>
</evidence>
<feature type="transmembrane region" description="Helical" evidence="1">
    <location>
        <begin position="99"/>
        <end position="121"/>
    </location>
</feature>
<gene>
    <name evidence="2" type="ORF">LHCIRMBIA104_00279</name>
</gene>
<dbReference type="EMBL" id="CBUL010000021">
    <property type="protein sequence ID" value="CDI59735.1"/>
    <property type="molecule type" value="Genomic_DNA"/>
</dbReference>
<keyword evidence="1" id="KW-0472">Membrane</keyword>
<reference evidence="2" key="1">
    <citation type="submission" date="2013-09" db="EMBL/GenBank/DDBJ databases">
        <title>Draft Genome Sequence of five Lactobacillus helveticus strains CIRM-BIA 101T, 103, 104, 951 and 953 isolated from milk product.</title>
        <authorList>
            <person name="Valence F."/>
            <person name="Chuat V."/>
            <person name="Ma L."/>
            <person name="Creno S."/>
            <person name="Falentin H."/>
            <person name="Lortal S."/>
            <person name="Bizet C."/>
            <person name="Clermont D."/>
            <person name="Loux V."/>
            <person name="Bouchier C."/>
            <person name="Cousin S."/>
        </authorList>
    </citation>
    <scope>NUCLEOTIDE SEQUENCE [LARGE SCALE GENOMIC DNA]</scope>
    <source>
        <strain evidence="2">CIRM-BIA 104</strain>
    </source>
</reference>
<feature type="transmembrane region" description="Helical" evidence="1">
    <location>
        <begin position="155"/>
        <end position="173"/>
    </location>
</feature>
<sequence>MRNLTNFWSLFKQMWSQKQRYVYLILVINIFTVVFMTFLKIIMPDDYYAHVGIAKYWQDSYMWLTIYIDIAFCAIACWQNEKINTSQTWHLIVADERKIYLANIFSSLVACGVFFFLQQIINAFLLLPSYGAESLVHIYRDFKLWSAQYDPWDNVLFHWFFIVMIILFIYFFVSFTNFTSKLITNYLPFKSTLWIRLLVIAMLVIVAVYFGLIIMSHLQSFVDAKKGSVDPIWLDDILLLVVNLVFGSIDLWFVHSFVEPKIANY</sequence>
<keyword evidence="1" id="KW-1133">Transmembrane helix</keyword>